<organism evidence="2 3">
    <name type="scientific">Eumeta variegata</name>
    <name type="common">Bagworm moth</name>
    <name type="synonym">Eumeta japonica</name>
    <dbReference type="NCBI Taxonomy" id="151549"/>
    <lineage>
        <taxon>Eukaryota</taxon>
        <taxon>Metazoa</taxon>
        <taxon>Ecdysozoa</taxon>
        <taxon>Arthropoda</taxon>
        <taxon>Hexapoda</taxon>
        <taxon>Insecta</taxon>
        <taxon>Pterygota</taxon>
        <taxon>Neoptera</taxon>
        <taxon>Endopterygota</taxon>
        <taxon>Lepidoptera</taxon>
        <taxon>Glossata</taxon>
        <taxon>Ditrysia</taxon>
        <taxon>Tineoidea</taxon>
        <taxon>Psychidae</taxon>
        <taxon>Oiketicinae</taxon>
        <taxon>Eumeta</taxon>
    </lineage>
</organism>
<gene>
    <name evidence="2" type="ORF">EVAR_27665_1</name>
</gene>
<dbReference type="Proteomes" id="UP000299102">
    <property type="component" value="Unassembled WGS sequence"/>
</dbReference>
<protein>
    <submittedName>
        <fullName evidence="2">Uncharacterized protein</fullName>
    </submittedName>
</protein>
<evidence type="ECO:0000313" key="3">
    <source>
        <dbReference type="Proteomes" id="UP000299102"/>
    </source>
</evidence>
<proteinExistence type="predicted"/>
<name>A0A4C1V0H7_EUMVA</name>
<sequence length="152" mass="17431">MVLITIAYRKHALKSTSFKNSAERPIRGRELWRSLRYDRESVYRAHVAFVQEQCKVHRNTPSIKMKRERNPPAVNCGQNHTANYGGCLAAPKPRHRQRHKRSNINNIRIRSSQPKATPKVMITPAKGTKTIAGGDDFRLAPIPSVNPWNRKK</sequence>
<comment type="caution">
    <text evidence="2">The sequence shown here is derived from an EMBL/GenBank/DDBJ whole genome shotgun (WGS) entry which is preliminary data.</text>
</comment>
<evidence type="ECO:0000256" key="1">
    <source>
        <dbReference type="SAM" id="MobiDB-lite"/>
    </source>
</evidence>
<accession>A0A4C1V0H7</accession>
<keyword evidence="3" id="KW-1185">Reference proteome</keyword>
<reference evidence="2 3" key="1">
    <citation type="journal article" date="2019" name="Commun. Biol.">
        <title>The bagworm genome reveals a unique fibroin gene that provides high tensile strength.</title>
        <authorList>
            <person name="Kono N."/>
            <person name="Nakamura H."/>
            <person name="Ohtoshi R."/>
            <person name="Tomita M."/>
            <person name="Numata K."/>
            <person name="Arakawa K."/>
        </authorList>
    </citation>
    <scope>NUCLEOTIDE SEQUENCE [LARGE SCALE GENOMIC DNA]</scope>
</reference>
<feature type="region of interest" description="Disordered" evidence="1">
    <location>
        <begin position="128"/>
        <end position="152"/>
    </location>
</feature>
<dbReference type="AlphaFoldDB" id="A0A4C1V0H7"/>
<evidence type="ECO:0000313" key="2">
    <source>
        <dbReference type="EMBL" id="GBP32241.1"/>
    </source>
</evidence>
<dbReference type="EMBL" id="BGZK01000256">
    <property type="protein sequence ID" value="GBP32241.1"/>
    <property type="molecule type" value="Genomic_DNA"/>
</dbReference>